<dbReference type="SMART" id="SM00347">
    <property type="entry name" value="HTH_MARR"/>
    <property type="match status" value="1"/>
</dbReference>
<dbReference type="PANTHER" id="PTHR33164">
    <property type="entry name" value="TRANSCRIPTIONAL REGULATOR, MARR FAMILY"/>
    <property type="match status" value="1"/>
</dbReference>
<feature type="domain" description="HTH marR-type" evidence="2">
    <location>
        <begin position="146"/>
        <end position="283"/>
    </location>
</feature>
<feature type="compositionally biased region" description="Low complexity" evidence="1">
    <location>
        <begin position="97"/>
        <end position="109"/>
    </location>
</feature>
<reference evidence="4" key="1">
    <citation type="submission" date="2014-11" db="EMBL/GenBank/DDBJ databases">
        <title>Draft genome sequence of Hydrogenophaga intermedia S1.</title>
        <authorList>
            <person name="Gan H.M."/>
            <person name="Chew T.H."/>
            <person name="Stolz A."/>
        </authorList>
    </citation>
    <scope>NUCLEOTIDE SEQUENCE [LARGE SCALE GENOMIC DNA]</scope>
    <source>
        <strain evidence="4">S1</strain>
    </source>
</reference>
<dbReference type="RefSeq" id="WP_009516792.1">
    <property type="nucleotide sequence ID" value="NZ_CCAE010000003.1"/>
</dbReference>
<dbReference type="EMBL" id="CCAE010000003">
    <property type="protein sequence ID" value="CDN86291.1"/>
    <property type="molecule type" value="Genomic_DNA"/>
</dbReference>
<evidence type="ECO:0000256" key="1">
    <source>
        <dbReference type="SAM" id="MobiDB-lite"/>
    </source>
</evidence>
<dbReference type="InterPro" id="IPR036390">
    <property type="entry name" value="WH_DNA-bd_sf"/>
</dbReference>
<dbReference type="PANTHER" id="PTHR33164:SF104">
    <property type="entry name" value="TRANSCRIPTIONAL REGULATORY PROTEIN"/>
    <property type="match status" value="1"/>
</dbReference>
<feature type="compositionally biased region" description="Basic and acidic residues" evidence="1">
    <location>
        <begin position="110"/>
        <end position="120"/>
    </location>
</feature>
<dbReference type="PRINTS" id="PR00598">
    <property type="entry name" value="HTHMARR"/>
</dbReference>
<dbReference type="InterPro" id="IPR000835">
    <property type="entry name" value="HTH_MarR-typ"/>
</dbReference>
<dbReference type="InterPro" id="IPR039422">
    <property type="entry name" value="MarR/SlyA-like"/>
</dbReference>
<proteinExistence type="predicted"/>
<gene>
    <name evidence="3" type="ORF">BN948_00692</name>
</gene>
<accession>A0A1L1PNX6</accession>
<dbReference type="InterPro" id="IPR036388">
    <property type="entry name" value="WH-like_DNA-bd_sf"/>
</dbReference>
<evidence type="ECO:0000313" key="4">
    <source>
        <dbReference type="Proteomes" id="UP000028878"/>
    </source>
</evidence>
<dbReference type="PROSITE" id="PS50995">
    <property type="entry name" value="HTH_MARR_2"/>
    <property type="match status" value="1"/>
</dbReference>
<organism evidence="3 4">
    <name type="scientific">Hydrogenophaga intermedia</name>
    <dbReference type="NCBI Taxonomy" id="65786"/>
    <lineage>
        <taxon>Bacteria</taxon>
        <taxon>Pseudomonadati</taxon>
        <taxon>Pseudomonadota</taxon>
        <taxon>Betaproteobacteria</taxon>
        <taxon>Burkholderiales</taxon>
        <taxon>Comamonadaceae</taxon>
        <taxon>Hydrogenophaga</taxon>
    </lineage>
</organism>
<protein>
    <submittedName>
        <fullName evidence="3">Transcriptional regulator, MarR family protein</fullName>
    </submittedName>
</protein>
<evidence type="ECO:0000259" key="2">
    <source>
        <dbReference type="PROSITE" id="PS50995"/>
    </source>
</evidence>
<dbReference type="Gene3D" id="1.10.10.10">
    <property type="entry name" value="Winged helix-like DNA-binding domain superfamily/Winged helix DNA-binding domain"/>
    <property type="match status" value="1"/>
</dbReference>
<dbReference type="Pfam" id="PF12802">
    <property type="entry name" value="MarR_2"/>
    <property type="match status" value="1"/>
</dbReference>
<dbReference type="Proteomes" id="UP000028878">
    <property type="component" value="Unassembled WGS sequence"/>
</dbReference>
<dbReference type="AlphaFoldDB" id="A0A1L1PNX6"/>
<dbReference type="SUPFAM" id="SSF46785">
    <property type="entry name" value="Winged helix' DNA-binding domain"/>
    <property type="match status" value="1"/>
</dbReference>
<name>A0A1L1PNX6_HYDIT</name>
<dbReference type="GO" id="GO:0003700">
    <property type="term" value="F:DNA-binding transcription factor activity"/>
    <property type="evidence" value="ECO:0007669"/>
    <property type="project" value="InterPro"/>
</dbReference>
<evidence type="ECO:0000313" key="3">
    <source>
        <dbReference type="EMBL" id="CDN86291.1"/>
    </source>
</evidence>
<feature type="region of interest" description="Disordered" evidence="1">
    <location>
        <begin position="96"/>
        <end position="123"/>
    </location>
</feature>
<dbReference type="GO" id="GO:0006950">
    <property type="term" value="P:response to stress"/>
    <property type="evidence" value="ECO:0007669"/>
    <property type="project" value="TreeGrafter"/>
</dbReference>
<sequence>MTDTSANRLPPADIDLTSAQVRRELPARAKPYWHISTPGVHLGYYKGGRGAAWYGRKFVGEGRYRQTKLGPSRDEDAAGGLSFVEALEALVAWASDGAPTNGTPAAPAPREGRRQAERAAKQLQPTRLDTISRAWAQERPDVDFWLAGFFLRLEYAHYLHDRRVQEVAKQAGANVGDLHVLLALRRNGPGVAMRPTDLYRELLVTSGAITKRLDNLRAQNLIERVADAGDRRSELVRLTASGQAVADAAMTRITESLKRIVAASGLGREELIQLDEGFRRLIAAM</sequence>
<keyword evidence="4" id="KW-1185">Reference proteome</keyword>